<dbReference type="InterPro" id="IPR036188">
    <property type="entry name" value="FAD/NAD-bd_sf"/>
</dbReference>
<dbReference type="Pfam" id="PF13932">
    <property type="entry name" value="SAM_GIDA_C"/>
    <property type="match status" value="1"/>
</dbReference>
<comment type="caution">
    <text evidence="12">The sequence shown here is derived from an EMBL/GenBank/DDBJ whole genome shotgun (WGS) entry which is preliminary data.</text>
</comment>
<proteinExistence type="inferred from homology"/>
<dbReference type="PANTHER" id="PTHR11806:SF0">
    <property type="entry name" value="PROTEIN MTO1 HOMOLOG, MITOCHONDRIAL"/>
    <property type="match status" value="1"/>
</dbReference>
<comment type="similarity">
    <text evidence="2 10">Belongs to the MnmG family.</text>
</comment>
<feature type="binding site" evidence="10">
    <location>
        <begin position="272"/>
        <end position="286"/>
    </location>
    <ligand>
        <name>NAD(+)</name>
        <dbReference type="ChEBI" id="CHEBI:57540"/>
    </ligand>
</feature>
<evidence type="ECO:0000256" key="6">
    <source>
        <dbReference type="ARBA" id="ARBA00022827"/>
    </source>
</evidence>
<dbReference type="SUPFAM" id="SSF51905">
    <property type="entry name" value="FAD/NAD(P)-binding domain"/>
    <property type="match status" value="1"/>
</dbReference>
<organism evidence="12 13">
    <name type="scientific">Salinibacillus aidingensis</name>
    <dbReference type="NCBI Taxonomy" id="237684"/>
    <lineage>
        <taxon>Bacteria</taxon>
        <taxon>Bacillati</taxon>
        <taxon>Bacillota</taxon>
        <taxon>Bacilli</taxon>
        <taxon>Bacillales</taxon>
        <taxon>Bacillaceae</taxon>
        <taxon>Salinibacillus</taxon>
    </lineage>
</organism>
<protein>
    <recommendedName>
        <fullName evidence="3 10">tRNA uridine 5-carboxymethylaminomethyl modification enzyme MnmG</fullName>
    </recommendedName>
    <alternativeName>
        <fullName evidence="9 10">Glucose-inhibited division protein A</fullName>
    </alternativeName>
</protein>
<dbReference type="Pfam" id="PF21680">
    <property type="entry name" value="GIDA_C_1st"/>
    <property type="match status" value="1"/>
</dbReference>
<evidence type="ECO:0000256" key="10">
    <source>
        <dbReference type="HAMAP-Rule" id="MF_00129"/>
    </source>
</evidence>
<evidence type="ECO:0000256" key="1">
    <source>
        <dbReference type="ARBA" id="ARBA00001974"/>
    </source>
</evidence>
<comment type="subunit">
    <text evidence="8 10">Homodimer. Heterotetramer of two MnmE and two MnmG subunits.</text>
</comment>
<evidence type="ECO:0000256" key="2">
    <source>
        <dbReference type="ARBA" id="ARBA00007653"/>
    </source>
</evidence>
<evidence type="ECO:0000256" key="3">
    <source>
        <dbReference type="ARBA" id="ARBA00020461"/>
    </source>
</evidence>
<dbReference type="EMBL" id="BAAADO010000008">
    <property type="protein sequence ID" value="GAA0502110.1"/>
    <property type="molecule type" value="Genomic_DNA"/>
</dbReference>
<evidence type="ECO:0000259" key="11">
    <source>
        <dbReference type="SMART" id="SM01228"/>
    </source>
</evidence>
<evidence type="ECO:0000256" key="9">
    <source>
        <dbReference type="ARBA" id="ARBA00031800"/>
    </source>
</evidence>
<dbReference type="InterPro" id="IPR049312">
    <property type="entry name" value="GIDA_C_N"/>
</dbReference>
<dbReference type="InterPro" id="IPR044920">
    <property type="entry name" value="MnmG_C_subdom_sf"/>
</dbReference>
<comment type="cofactor">
    <cofactor evidence="1 10">
        <name>FAD</name>
        <dbReference type="ChEBI" id="CHEBI:57692"/>
    </cofactor>
</comment>
<dbReference type="InterPro" id="IPR040131">
    <property type="entry name" value="MnmG_N"/>
</dbReference>
<evidence type="ECO:0000313" key="13">
    <source>
        <dbReference type="Proteomes" id="UP001500880"/>
    </source>
</evidence>
<dbReference type="PROSITE" id="PS01281">
    <property type="entry name" value="GIDA_2"/>
    <property type="match status" value="1"/>
</dbReference>
<feature type="domain" description="tRNA uridine 5-carboxymethylaminomethyl modification enzyme C-terminal subdomain" evidence="11">
    <location>
        <begin position="544"/>
        <end position="615"/>
    </location>
</feature>
<evidence type="ECO:0000256" key="7">
    <source>
        <dbReference type="ARBA" id="ARBA00023027"/>
    </source>
</evidence>
<feature type="binding site" evidence="10">
    <location>
        <position position="125"/>
    </location>
    <ligand>
        <name>FAD</name>
        <dbReference type="ChEBI" id="CHEBI:57692"/>
    </ligand>
</feature>
<evidence type="ECO:0000256" key="5">
    <source>
        <dbReference type="ARBA" id="ARBA00022694"/>
    </source>
</evidence>
<keyword evidence="5 10" id="KW-0819">tRNA processing</keyword>
<comment type="function">
    <text evidence="10">NAD-binding protein involved in the addition of a carboxymethylaminomethyl (cmnm) group at the wobble position (U34) of certain tRNAs, forming tRNA-cmnm(5)s(2)U34.</text>
</comment>
<dbReference type="InterPro" id="IPR047001">
    <property type="entry name" value="MnmG_C_subdom"/>
</dbReference>
<evidence type="ECO:0000256" key="4">
    <source>
        <dbReference type="ARBA" id="ARBA00022630"/>
    </source>
</evidence>
<keyword evidence="7 10" id="KW-0520">NAD</keyword>
<dbReference type="RefSeq" id="WP_343843323.1">
    <property type="nucleotide sequence ID" value="NZ_BAAADO010000008.1"/>
</dbReference>
<evidence type="ECO:0000256" key="8">
    <source>
        <dbReference type="ARBA" id="ARBA00025948"/>
    </source>
</evidence>
<keyword evidence="4 10" id="KW-0285">Flavoprotein</keyword>
<dbReference type="InterPro" id="IPR026904">
    <property type="entry name" value="MnmG_C"/>
</dbReference>
<dbReference type="InterPro" id="IPR002218">
    <property type="entry name" value="MnmG-rel"/>
</dbReference>
<evidence type="ECO:0000313" key="12">
    <source>
        <dbReference type="EMBL" id="GAA0502110.1"/>
    </source>
</evidence>
<dbReference type="InterPro" id="IPR004416">
    <property type="entry name" value="MnmG"/>
</dbReference>
<dbReference type="InterPro" id="IPR020595">
    <property type="entry name" value="MnmG-rel_CS"/>
</dbReference>
<dbReference type="HAMAP" id="MF_00129">
    <property type="entry name" value="MnmG_GidA"/>
    <property type="match status" value="1"/>
</dbReference>
<dbReference type="PROSITE" id="PS01280">
    <property type="entry name" value="GIDA_1"/>
    <property type="match status" value="1"/>
</dbReference>
<dbReference type="Pfam" id="PF01134">
    <property type="entry name" value="GIDA"/>
    <property type="match status" value="1"/>
</dbReference>
<keyword evidence="10" id="KW-0963">Cytoplasm</keyword>
<dbReference type="Gene3D" id="1.10.10.1800">
    <property type="entry name" value="tRNA uridine 5-carboxymethylaminomethyl modification enzyme MnmG/GidA"/>
    <property type="match status" value="1"/>
</dbReference>
<feature type="binding site" evidence="10">
    <location>
        <position position="369"/>
    </location>
    <ligand>
        <name>FAD</name>
        <dbReference type="ChEBI" id="CHEBI:57692"/>
    </ligand>
</feature>
<dbReference type="SMART" id="SM01228">
    <property type="entry name" value="GIDA_assoc_3"/>
    <property type="match status" value="1"/>
</dbReference>
<name>A0ABN1BNW6_9BACI</name>
<feature type="binding site" evidence="10">
    <location>
        <position position="180"/>
    </location>
    <ligand>
        <name>FAD</name>
        <dbReference type="ChEBI" id="CHEBI:57692"/>
    </ligand>
</feature>
<comment type="subcellular location">
    <subcellularLocation>
        <location evidence="10">Cytoplasm</location>
    </subcellularLocation>
</comment>
<accession>A0ABN1BNW6</accession>
<keyword evidence="13" id="KW-1185">Reference proteome</keyword>
<dbReference type="PRINTS" id="PR00411">
    <property type="entry name" value="PNDRDTASEI"/>
</dbReference>
<reference evidence="12 13" key="1">
    <citation type="journal article" date="2019" name="Int. J. Syst. Evol. Microbiol.">
        <title>The Global Catalogue of Microorganisms (GCM) 10K type strain sequencing project: providing services to taxonomists for standard genome sequencing and annotation.</title>
        <authorList>
            <consortium name="The Broad Institute Genomics Platform"/>
            <consortium name="The Broad Institute Genome Sequencing Center for Infectious Disease"/>
            <person name="Wu L."/>
            <person name="Ma J."/>
        </authorList>
    </citation>
    <scope>NUCLEOTIDE SEQUENCE [LARGE SCALE GENOMIC DNA]</scope>
    <source>
        <strain evidence="12 13">JCM 12389</strain>
    </source>
</reference>
<sequence>MYDAGQYDVIVIGAGHAGVEAGLASAKRGAKTLMLTLNLDLIAFMPCNPSIGGPAKGVVVREIDALGGQMGKNIDKTHIQMRLLNTSKGPAVRALRAQADKVLYQSEMKKTLENQENLTLRQGMVERLLVEDGVCKGVITETQAVYYAKTVIVTTGTFMRGKVLIGDISYESGPNNQRPTITLSEQLDELGFDLVRFKTGTPPRVNSHSIDYSKTEIQPGDEEPRSFSYETTDFITDQLPCWLTYTGEFTHRIIDENLGRSAMYSGAVKGTGPRYCPSIEDKIVRFHDKPRHQIFLEPEGRNTDEVYVQGLSTSLPEDVQKKMLETIPGLENAEIMRAGYAIEYDSIVPTQLWPTLETKKIENLFTAGQINGTSGYEEAAGQGIMAGINAAAKALDKETLILDRSQAYIGVLIDDLVTKGTNEPYRLLTSRAEYRLLLRHDNADMRLTEIGYQMGLVSNERYQKFVEKKRLVELEKKRLRKKIIKPESAVQQVLRDAGASELKEAVSAADLLKRPEITYSIIKNLSEPEEELPLDVEEQVAIQIKYEGYIEKSNQKVERMRKMDNKTIPVDIDYDAIQGIATEAREKLKKVRPLSVGQASRISGVNPSDVSVLLVYIEQGNIARVSNE</sequence>
<dbReference type="NCBIfam" id="TIGR00136">
    <property type="entry name" value="mnmG_gidA"/>
    <property type="match status" value="1"/>
</dbReference>
<dbReference type="Proteomes" id="UP001500880">
    <property type="component" value="Unassembled WGS sequence"/>
</dbReference>
<dbReference type="Gene3D" id="3.50.50.60">
    <property type="entry name" value="FAD/NAD(P)-binding domain"/>
    <property type="match status" value="2"/>
</dbReference>
<dbReference type="PANTHER" id="PTHR11806">
    <property type="entry name" value="GLUCOSE INHIBITED DIVISION PROTEIN A"/>
    <property type="match status" value="1"/>
</dbReference>
<keyword evidence="6 10" id="KW-0274">FAD</keyword>
<feature type="binding site" evidence="10">
    <location>
        <begin position="13"/>
        <end position="18"/>
    </location>
    <ligand>
        <name>FAD</name>
        <dbReference type="ChEBI" id="CHEBI:57692"/>
    </ligand>
</feature>
<dbReference type="Gene3D" id="1.10.150.570">
    <property type="entry name" value="GidA associated domain, C-terminal subdomain"/>
    <property type="match status" value="1"/>
</dbReference>
<gene>
    <name evidence="10 12" type="primary">mnmG</name>
    <name evidence="10" type="synonym">gidA</name>
    <name evidence="12" type="ORF">GCM10008986_32120</name>
</gene>